<reference evidence="2" key="1">
    <citation type="journal article" date="2019" name="Int. J. Syst. Evol. Microbiol.">
        <title>The Global Catalogue of Microorganisms (GCM) 10K type strain sequencing project: providing services to taxonomists for standard genome sequencing and annotation.</title>
        <authorList>
            <consortium name="The Broad Institute Genomics Platform"/>
            <consortium name="The Broad Institute Genome Sequencing Center for Infectious Disease"/>
            <person name="Wu L."/>
            <person name="Ma J."/>
        </authorList>
    </citation>
    <scope>NUCLEOTIDE SEQUENCE [LARGE SCALE GENOMIC DNA]</scope>
    <source>
        <strain evidence="2">XZYJT-10</strain>
    </source>
</reference>
<gene>
    <name evidence="1" type="ORF">ACFQS1_34390</name>
</gene>
<dbReference type="CDD" id="cd00090">
    <property type="entry name" value="HTH_ARSR"/>
    <property type="match status" value="1"/>
</dbReference>
<dbReference type="InterPro" id="IPR036390">
    <property type="entry name" value="WH_DNA-bd_sf"/>
</dbReference>
<accession>A0ABW2I2J3</accession>
<dbReference type="Proteomes" id="UP001596548">
    <property type="component" value="Unassembled WGS sequence"/>
</dbReference>
<protein>
    <submittedName>
        <fullName evidence="1">Helix-turn-helix transcriptional regulator</fullName>
    </submittedName>
</protein>
<dbReference type="Pfam" id="PF12840">
    <property type="entry name" value="HTH_20"/>
    <property type="match status" value="1"/>
</dbReference>
<name>A0ABW2I2J3_9ACTN</name>
<dbReference type="SUPFAM" id="SSF46785">
    <property type="entry name" value="Winged helix' DNA-binding domain"/>
    <property type="match status" value="1"/>
</dbReference>
<evidence type="ECO:0000313" key="1">
    <source>
        <dbReference type="EMBL" id="MFC7279083.1"/>
    </source>
</evidence>
<dbReference type="Gene3D" id="1.10.10.10">
    <property type="entry name" value="Winged helix-like DNA-binding domain superfamily/Winged helix DNA-binding domain"/>
    <property type="match status" value="1"/>
</dbReference>
<evidence type="ECO:0000313" key="2">
    <source>
        <dbReference type="Proteomes" id="UP001596548"/>
    </source>
</evidence>
<sequence length="223" mass="23895">MTTARPSRPDSGRRGEVLRLLREAGGPMAITEIAERLGIHVNTARFHLESLVGNGQAERTTGGSGGPGRPPQLFRAVRRMDPQGARHFQVLAEVFAEAIATEPDPGARVLEAGRFWGRRQASAATGTDDASEPAEDVGRLMRLLDDLGFAPERDTAGDASRIGLRQCPFLELAVGRSDVVCPVHLGLMQGAMQSWASPLTVDRLEPFAEPDLCVAHLAPAETS</sequence>
<comment type="caution">
    <text evidence="1">The sequence shown here is derived from an EMBL/GenBank/DDBJ whole genome shotgun (WGS) entry which is preliminary data.</text>
</comment>
<dbReference type="RefSeq" id="WP_378976196.1">
    <property type="nucleotide sequence ID" value="NZ_JBHTBJ010000043.1"/>
</dbReference>
<organism evidence="1 2">
    <name type="scientific">Paractinoplanes rhizophilus</name>
    <dbReference type="NCBI Taxonomy" id="1416877"/>
    <lineage>
        <taxon>Bacteria</taxon>
        <taxon>Bacillati</taxon>
        <taxon>Actinomycetota</taxon>
        <taxon>Actinomycetes</taxon>
        <taxon>Micromonosporales</taxon>
        <taxon>Micromonosporaceae</taxon>
        <taxon>Paractinoplanes</taxon>
    </lineage>
</organism>
<dbReference type="InterPro" id="IPR036388">
    <property type="entry name" value="WH-like_DNA-bd_sf"/>
</dbReference>
<dbReference type="EMBL" id="JBHTBJ010000043">
    <property type="protein sequence ID" value="MFC7279083.1"/>
    <property type="molecule type" value="Genomic_DNA"/>
</dbReference>
<dbReference type="InterPro" id="IPR011991">
    <property type="entry name" value="ArsR-like_HTH"/>
</dbReference>
<proteinExistence type="predicted"/>
<keyword evidence="2" id="KW-1185">Reference proteome</keyword>